<dbReference type="InterPro" id="IPR036249">
    <property type="entry name" value="Thioredoxin-like_sf"/>
</dbReference>
<dbReference type="InterPro" id="IPR006311">
    <property type="entry name" value="TAT_signal"/>
</dbReference>
<dbReference type="CDD" id="cd02947">
    <property type="entry name" value="TRX_family"/>
    <property type="match status" value="1"/>
</dbReference>
<dbReference type="RefSeq" id="WP_016918760.1">
    <property type="nucleotide sequence ID" value="NZ_CP044331.1"/>
</dbReference>
<feature type="domain" description="Thioredoxin" evidence="3">
    <location>
        <begin position="14"/>
        <end position="127"/>
    </location>
</feature>
<dbReference type="Pfam" id="PF00085">
    <property type="entry name" value="Thioredoxin"/>
    <property type="match status" value="1"/>
</dbReference>
<dbReference type="PANTHER" id="PTHR10438:SF469">
    <property type="entry name" value="THIOREDOXIN"/>
    <property type="match status" value="1"/>
</dbReference>
<dbReference type="PROSITE" id="PS00194">
    <property type="entry name" value="THIOREDOXIN_1"/>
    <property type="match status" value="1"/>
</dbReference>
<accession>A0A6B8M906</accession>
<dbReference type="AlphaFoldDB" id="A0A6B8M906"/>
<protein>
    <submittedName>
        <fullName evidence="4">Thioredoxin family protein</fullName>
    </submittedName>
</protein>
<dbReference type="PROSITE" id="PS51318">
    <property type="entry name" value="TAT"/>
    <property type="match status" value="1"/>
</dbReference>
<evidence type="ECO:0000256" key="1">
    <source>
        <dbReference type="ARBA" id="ARBA00023284"/>
    </source>
</evidence>
<dbReference type="InterPro" id="IPR017937">
    <property type="entry name" value="Thioredoxin_CS"/>
</dbReference>
<dbReference type="GO" id="GO:0015036">
    <property type="term" value="F:disulfide oxidoreductase activity"/>
    <property type="evidence" value="ECO:0007669"/>
    <property type="project" value="UniProtKB-ARBA"/>
</dbReference>
<dbReference type="PROSITE" id="PS51352">
    <property type="entry name" value="THIOREDOXIN_2"/>
    <property type="match status" value="1"/>
</dbReference>
<keyword evidence="5" id="KW-1185">Reference proteome</keyword>
<gene>
    <name evidence="4" type="ORF">F7D14_16280</name>
</gene>
<evidence type="ECO:0000256" key="2">
    <source>
        <dbReference type="SAM" id="SignalP"/>
    </source>
</evidence>
<organism evidence="4 5">
    <name type="scientific">Methylocystis parvus</name>
    <dbReference type="NCBI Taxonomy" id="134"/>
    <lineage>
        <taxon>Bacteria</taxon>
        <taxon>Pseudomonadati</taxon>
        <taxon>Pseudomonadota</taxon>
        <taxon>Alphaproteobacteria</taxon>
        <taxon>Hyphomicrobiales</taxon>
        <taxon>Methylocystaceae</taxon>
        <taxon>Methylocystis</taxon>
    </lineage>
</organism>
<dbReference type="InterPro" id="IPR050620">
    <property type="entry name" value="Thioredoxin_H-type-like"/>
</dbReference>
<dbReference type="Gene3D" id="3.40.30.10">
    <property type="entry name" value="Glutaredoxin"/>
    <property type="match status" value="1"/>
</dbReference>
<dbReference type="PANTHER" id="PTHR10438">
    <property type="entry name" value="THIOREDOXIN"/>
    <property type="match status" value="1"/>
</dbReference>
<dbReference type="InterPro" id="IPR013766">
    <property type="entry name" value="Thioredoxin_domain"/>
</dbReference>
<sequence length="127" mass="13678">MFSRRSFIAAFALLAALTGAAAAEMPFTQAAFSAAQQTGKPIIIHVYAPWCPTCRAQEPILQKLESDPKFSGAASFRVDFDGQKDAVKALKARNQSTIIVFKGEKEVGRSVGETDEKTISALLDKAL</sequence>
<evidence type="ECO:0000259" key="3">
    <source>
        <dbReference type="PROSITE" id="PS51352"/>
    </source>
</evidence>
<dbReference type="SUPFAM" id="SSF52833">
    <property type="entry name" value="Thioredoxin-like"/>
    <property type="match status" value="1"/>
</dbReference>
<dbReference type="EMBL" id="CP044331">
    <property type="protein sequence ID" value="QGM98885.1"/>
    <property type="molecule type" value="Genomic_DNA"/>
</dbReference>
<name>A0A6B8M906_9HYPH</name>
<evidence type="ECO:0000313" key="4">
    <source>
        <dbReference type="EMBL" id="QGM98885.1"/>
    </source>
</evidence>
<evidence type="ECO:0000313" key="5">
    <source>
        <dbReference type="Proteomes" id="UP000422569"/>
    </source>
</evidence>
<feature type="signal peptide" evidence="2">
    <location>
        <begin position="1"/>
        <end position="22"/>
    </location>
</feature>
<dbReference type="Proteomes" id="UP000422569">
    <property type="component" value="Chromosome"/>
</dbReference>
<reference evidence="4 5" key="1">
    <citation type="submission" date="2019-09" db="EMBL/GenBank/DDBJ databases">
        <title>Isolation and complete genome sequencing of Methylocystis species.</title>
        <authorList>
            <person name="Rumah B.L."/>
            <person name="Stead C.E."/>
            <person name="Stevens B.C."/>
            <person name="Minton N.P."/>
            <person name="Grosse-Honebrink A."/>
            <person name="Zhang Y."/>
        </authorList>
    </citation>
    <scope>NUCLEOTIDE SEQUENCE [LARGE SCALE GENOMIC DNA]</scope>
    <source>
        <strain evidence="4 5">BRCS2</strain>
    </source>
</reference>
<dbReference type="KEGG" id="mpar:F7D14_16280"/>
<feature type="chain" id="PRO_5025376497" evidence="2">
    <location>
        <begin position="23"/>
        <end position="127"/>
    </location>
</feature>
<proteinExistence type="predicted"/>
<keyword evidence="2" id="KW-0732">Signal</keyword>
<keyword evidence="1" id="KW-0676">Redox-active center</keyword>